<dbReference type="OrthoDB" id="1434354at2759"/>
<accession>A0A8X8DIN1</accession>
<dbReference type="Pfam" id="PF00650">
    <property type="entry name" value="CRAL_TRIO"/>
    <property type="match status" value="1"/>
</dbReference>
<dbReference type="EMBL" id="JAAWWB010000001">
    <property type="protein sequence ID" value="KAG6792686.1"/>
    <property type="molecule type" value="Genomic_DNA"/>
</dbReference>
<dbReference type="PROSITE" id="PS50191">
    <property type="entry name" value="CRAL_TRIO"/>
    <property type="match status" value="1"/>
</dbReference>
<protein>
    <recommendedName>
        <fullName evidence="2">CRAL-TRIO domain-containing protein</fullName>
    </recommendedName>
</protein>
<dbReference type="InterPro" id="IPR001251">
    <property type="entry name" value="CRAL-TRIO_dom"/>
</dbReference>
<name>A0A8X8DIN1_POPTO</name>
<keyword evidence="1" id="KW-0812">Transmembrane</keyword>
<evidence type="ECO:0000313" key="3">
    <source>
        <dbReference type="EMBL" id="KAG6792686.1"/>
    </source>
</evidence>
<organism evidence="3 4">
    <name type="scientific">Populus tomentosa</name>
    <name type="common">Chinese white poplar</name>
    <dbReference type="NCBI Taxonomy" id="118781"/>
    <lineage>
        <taxon>Eukaryota</taxon>
        <taxon>Viridiplantae</taxon>
        <taxon>Streptophyta</taxon>
        <taxon>Embryophyta</taxon>
        <taxon>Tracheophyta</taxon>
        <taxon>Spermatophyta</taxon>
        <taxon>Magnoliopsida</taxon>
        <taxon>eudicotyledons</taxon>
        <taxon>Gunneridae</taxon>
        <taxon>Pentapetalae</taxon>
        <taxon>rosids</taxon>
        <taxon>fabids</taxon>
        <taxon>Malpighiales</taxon>
        <taxon>Salicaceae</taxon>
        <taxon>Saliceae</taxon>
        <taxon>Populus</taxon>
    </lineage>
</organism>
<keyword evidence="1" id="KW-0472">Membrane</keyword>
<dbReference type="Proteomes" id="UP000886885">
    <property type="component" value="Chromosome 1A"/>
</dbReference>
<feature type="transmembrane region" description="Helical" evidence="1">
    <location>
        <begin position="468"/>
        <end position="490"/>
    </location>
</feature>
<proteinExistence type="predicted"/>
<dbReference type="CDD" id="cd00170">
    <property type="entry name" value="SEC14"/>
    <property type="match status" value="1"/>
</dbReference>
<dbReference type="SMART" id="SM00516">
    <property type="entry name" value="SEC14"/>
    <property type="match status" value="1"/>
</dbReference>
<dbReference type="AlphaFoldDB" id="A0A8X8DIN1"/>
<gene>
    <name evidence="3" type="ORF">POTOM_001839</name>
</gene>
<evidence type="ECO:0000256" key="1">
    <source>
        <dbReference type="SAM" id="Phobius"/>
    </source>
</evidence>
<feature type="domain" description="CRAL-TRIO" evidence="2">
    <location>
        <begin position="249"/>
        <end position="418"/>
    </location>
</feature>
<reference evidence="3" key="1">
    <citation type="journal article" date="2020" name="bioRxiv">
        <title>Hybrid origin of Populus tomentosa Carr. identified through genome sequencing and phylogenomic analysis.</title>
        <authorList>
            <person name="An X."/>
            <person name="Gao K."/>
            <person name="Chen Z."/>
            <person name="Li J."/>
            <person name="Yang X."/>
            <person name="Yang X."/>
            <person name="Zhou J."/>
            <person name="Guo T."/>
            <person name="Zhao T."/>
            <person name="Huang S."/>
            <person name="Miao D."/>
            <person name="Khan W.U."/>
            <person name="Rao P."/>
            <person name="Ye M."/>
            <person name="Lei B."/>
            <person name="Liao W."/>
            <person name="Wang J."/>
            <person name="Ji L."/>
            <person name="Li Y."/>
            <person name="Guo B."/>
            <person name="Mustafa N.S."/>
            <person name="Li S."/>
            <person name="Yun Q."/>
            <person name="Keller S.R."/>
            <person name="Mao J."/>
            <person name="Zhang R."/>
            <person name="Strauss S.H."/>
        </authorList>
    </citation>
    <scope>NUCLEOTIDE SEQUENCE</scope>
    <source>
        <strain evidence="3">GM15</strain>
        <tissue evidence="3">Leaf</tissue>
    </source>
</reference>
<keyword evidence="1" id="KW-1133">Transmembrane helix</keyword>
<dbReference type="PANTHER" id="PTHR47041">
    <property type="entry name" value="SEC14 CYTOSOLIC FACTOR FAMILY PROTEIN / PHOSPHOGLYCERIDE TRANSFER FAMILY PROTEIN"/>
    <property type="match status" value="1"/>
</dbReference>
<evidence type="ECO:0000259" key="2">
    <source>
        <dbReference type="PROSITE" id="PS50191"/>
    </source>
</evidence>
<keyword evidence="4" id="KW-1185">Reference proteome</keyword>
<evidence type="ECO:0000313" key="4">
    <source>
        <dbReference type="Proteomes" id="UP000886885"/>
    </source>
</evidence>
<dbReference type="PANTHER" id="PTHR47041:SF2">
    <property type="entry name" value="SEC14 CYTOSOLIC FACTOR FAMILY PROTEIN _ PHOSPHOGLYCERIDE TRANSFER FAMILY PROTEIN"/>
    <property type="match status" value="1"/>
</dbReference>
<sequence>MGDPTHKSVRDQGQGQGQGQTVIYKGKTVASDYKSFPRSACKLMVYSRHGTGPVGQVAIFLLKVATLEAVRRVSRSKCPQVWNGLQALQLLCYPPFKWIQRWAPFKGLVKGVQMFSRPLLVLSVATAISNQSNCSGENSNGSNNSHEADSETCSESHSALSSLETRTSDVASQSLASEIWLIQLYKELENQGIALPERINEDELRRFYSAANGDFSCFLLSIKKTVRWRETYRILSQQELENWSNMVFWHGLDVLNRPCLIVRLGLACANFPSHERARFAQAITPQFQILHWRQIDHVSDLLMSVSQVEHGILHLVDEDSPQITVLVDCDGLSPLKIPMQMMRSCSSLLHDNFPNRLGQLVVIRLPPVVRVIAQTFIQVLKPVTRKKLRIEGKMYHRVLLECLKTLPLCLGGNCSCEICSDARIMQQPQSTNEINTASPFFSDGGEDLPSPHLTTQADVHVNDNWNHLLRTLVIGILMVWVLVAILAGIYDPKSRLFQFPQGKE</sequence>
<comment type="caution">
    <text evidence="3">The sequence shown here is derived from an EMBL/GenBank/DDBJ whole genome shotgun (WGS) entry which is preliminary data.</text>
</comment>